<dbReference type="Pfam" id="PF11751">
    <property type="entry name" value="PorP_SprF"/>
    <property type="match status" value="1"/>
</dbReference>
<reference evidence="1" key="2">
    <citation type="submission" date="2012-09" db="EMBL/GenBank/DDBJ databases">
        <title>The complete sequence of Psychroflexus torquis an extreme psychrophile from sea-ice that is stimulated by light.</title>
        <authorList>
            <person name="Feng S."/>
            <person name="Powell S.M."/>
            <person name="Bowman J.P."/>
        </authorList>
    </citation>
    <scope>NUCLEOTIDE SEQUENCE [LARGE SCALE GENOMIC DNA]</scope>
    <source>
        <strain evidence="1">ATCC 700755</strain>
    </source>
</reference>
<sequence>MFNNPLFLIFSKSCNCLAILVFVIFSFTAFSQGSSLPIYSDYLTDNYYLVHPSMAGASNYNKVRLTARQQWLDVKDAPSLQTLSVNGRLNDKVGLGGIFYNDSNGRFSQQGVTATFAYHLMFSRSTADLHQLSFGLSATILQDRFDQAGLNTIVNPDPAIDGSQRSETLFNSDIGFSYFFLNFFAHVTFKNLLPQQRRVFSEIFETKNQRQYFTSVGYTITLPESRWLFEPSVFFQHREALNQSNIDFNVKAYYQLNIGQIWGGLSYRTALDGIDFAASGSFELESQKLQYVSPFFGFNYNRFMVAYTYSYQTNSNVISTGGFHQITLGYDFGEDRKRYKCNCPAVNY</sequence>
<accession>K4IHL9</accession>
<proteinExistence type="predicted"/>
<dbReference type="Proteomes" id="UP000008514">
    <property type="component" value="Chromosome"/>
</dbReference>
<dbReference type="RefSeq" id="WP_015024143.1">
    <property type="nucleotide sequence ID" value="NC_018721.1"/>
</dbReference>
<dbReference type="NCBIfam" id="TIGR03519">
    <property type="entry name" value="T9SS_PorP_fam"/>
    <property type="match status" value="1"/>
</dbReference>
<organism evidence="1 2">
    <name type="scientific">Psychroflexus torquis (strain ATCC 700755 / CIP 106069 / ACAM 623)</name>
    <dbReference type="NCBI Taxonomy" id="313595"/>
    <lineage>
        <taxon>Bacteria</taxon>
        <taxon>Pseudomonadati</taxon>
        <taxon>Bacteroidota</taxon>
        <taxon>Flavobacteriia</taxon>
        <taxon>Flavobacteriales</taxon>
        <taxon>Flavobacteriaceae</taxon>
        <taxon>Psychroflexus</taxon>
    </lineage>
</organism>
<dbReference type="AlphaFoldDB" id="K4IHL9"/>
<protein>
    <recommendedName>
        <fullName evidence="3">Type IX secretion system membrane protein PorP/SprF</fullName>
    </recommendedName>
</protein>
<reference evidence="1" key="1">
    <citation type="submission" date="2006-03" db="EMBL/GenBank/DDBJ databases">
        <authorList>
            <person name="Bowman J."/>
            <person name="Ferriera S."/>
            <person name="Johnson J."/>
            <person name="Kravitz S."/>
            <person name="Halpern A."/>
            <person name="Remington K."/>
            <person name="Beeson K."/>
            <person name="Tran B."/>
            <person name="Rogers Y.-H."/>
            <person name="Friedman R."/>
            <person name="Venter J.C."/>
        </authorList>
    </citation>
    <scope>NUCLEOTIDE SEQUENCE [LARGE SCALE GENOMIC DNA]</scope>
    <source>
        <strain evidence="1">ATCC 700755</strain>
    </source>
</reference>
<gene>
    <name evidence="1" type="ordered locus">P700755_001692</name>
</gene>
<name>K4IHL9_PSYTT</name>
<dbReference type="EMBL" id="CP003879">
    <property type="protein sequence ID" value="AFU68546.1"/>
    <property type="molecule type" value="Genomic_DNA"/>
</dbReference>
<dbReference type="STRING" id="313595.P700755_001692"/>
<dbReference type="InterPro" id="IPR019861">
    <property type="entry name" value="PorP/SprF_Bacteroidetes"/>
</dbReference>
<evidence type="ECO:0008006" key="3">
    <source>
        <dbReference type="Google" id="ProtNLM"/>
    </source>
</evidence>
<evidence type="ECO:0000313" key="2">
    <source>
        <dbReference type="Proteomes" id="UP000008514"/>
    </source>
</evidence>
<dbReference type="HOGENOM" id="CLU_068235_2_0_10"/>
<dbReference type="KEGG" id="ptq:P700755_001692"/>
<keyword evidence="2" id="KW-1185">Reference proteome</keyword>
<dbReference type="eggNOG" id="COG2885">
    <property type="taxonomic scope" value="Bacteria"/>
</dbReference>
<evidence type="ECO:0000313" key="1">
    <source>
        <dbReference type="EMBL" id="AFU68546.1"/>
    </source>
</evidence>